<dbReference type="Gene3D" id="1.10.20.10">
    <property type="entry name" value="Histone, subunit A"/>
    <property type="match status" value="1"/>
</dbReference>
<dbReference type="Proteomes" id="UP000701801">
    <property type="component" value="Unassembled WGS sequence"/>
</dbReference>
<dbReference type="FunFam" id="1.10.20.10:FF:000033">
    <property type="entry name" value="Transcription initiation factor TFIID complex subunit"/>
    <property type="match status" value="1"/>
</dbReference>
<keyword evidence="10" id="KW-1185">Reference proteome</keyword>
<dbReference type="InterPro" id="IPR011442">
    <property type="entry name" value="TAF6_C"/>
</dbReference>
<accession>A0A9N9LZ87</accession>
<dbReference type="InterPro" id="IPR009072">
    <property type="entry name" value="Histone-fold"/>
</dbReference>
<comment type="caution">
    <text evidence="9">The sequence shown here is derived from an EMBL/GenBank/DDBJ whole genome shotgun (WGS) entry which is preliminary data.</text>
</comment>
<keyword evidence="3" id="KW-0805">Transcription regulation</keyword>
<evidence type="ECO:0000256" key="3">
    <source>
        <dbReference type="ARBA" id="ARBA00023015"/>
    </source>
</evidence>
<dbReference type="GO" id="GO:0046982">
    <property type="term" value="F:protein heterodimerization activity"/>
    <property type="evidence" value="ECO:0007669"/>
    <property type="project" value="InterPro"/>
</dbReference>
<comment type="subcellular location">
    <subcellularLocation>
        <location evidence="1">Nucleus</location>
    </subcellularLocation>
</comment>
<dbReference type="SMART" id="SM00803">
    <property type="entry name" value="TAF"/>
    <property type="match status" value="1"/>
</dbReference>
<evidence type="ECO:0000313" key="9">
    <source>
        <dbReference type="EMBL" id="CAG8980196.1"/>
    </source>
</evidence>
<dbReference type="Pfam" id="PF07571">
    <property type="entry name" value="TAF6_C"/>
    <property type="match status" value="1"/>
</dbReference>
<reference evidence="9" key="1">
    <citation type="submission" date="2021-07" db="EMBL/GenBank/DDBJ databases">
        <authorList>
            <person name="Durling M."/>
        </authorList>
    </citation>
    <scope>NUCLEOTIDE SEQUENCE</scope>
</reference>
<dbReference type="SUPFAM" id="SSF47113">
    <property type="entry name" value="Histone-fold"/>
    <property type="match status" value="1"/>
</dbReference>
<dbReference type="GO" id="GO:0051123">
    <property type="term" value="P:RNA polymerase II preinitiation complex assembly"/>
    <property type="evidence" value="ECO:0007669"/>
    <property type="project" value="TreeGrafter"/>
</dbReference>
<dbReference type="Pfam" id="PF02969">
    <property type="entry name" value="TAF"/>
    <property type="match status" value="1"/>
</dbReference>
<evidence type="ECO:0000313" key="10">
    <source>
        <dbReference type="Proteomes" id="UP000701801"/>
    </source>
</evidence>
<dbReference type="InterPro" id="IPR016024">
    <property type="entry name" value="ARM-type_fold"/>
</dbReference>
<dbReference type="SUPFAM" id="SSF48371">
    <property type="entry name" value="ARM repeat"/>
    <property type="match status" value="1"/>
</dbReference>
<dbReference type="GO" id="GO:0006325">
    <property type="term" value="P:chromatin organization"/>
    <property type="evidence" value="ECO:0007669"/>
    <property type="project" value="UniProtKB-ARBA"/>
</dbReference>
<keyword evidence="4" id="KW-0804">Transcription</keyword>
<dbReference type="GO" id="GO:0005669">
    <property type="term" value="C:transcription factor TFIID complex"/>
    <property type="evidence" value="ECO:0007669"/>
    <property type="project" value="InterPro"/>
</dbReference>
<dbReference type="GO" id="GO:0000124">
    <property type="term" value="C:SAGA complex"/>
    <property type="evidence" value="ECO:0007669"/>
    <property type="project" value="InterPro"/>
</dbReference>
<dbReference type="AlphaFoldDB" id="A0A9N9LZ87"/>
<organism evidence="9 10">
    <name type="scientific">Hymenoscyphus albidus</name>
    <dbReference type="NCBI Taxonomy" id="595503"/>
    <lineage>
        <taxon>Eukaryota</taxon>
        <taxon>Fungi</taxon>
        <taxon>Dikarya</taxon>
        <taxon>Ascomycota</taxon>
        <taxon>Pezizomycotina</taxon>
        <taxon>Leotiomycetes</taxon>
        <taxon>Helotiales</taxon>
        <taxon>Helotiaceae</taxon>
        <taxon>Hymenoscyphus</taxon>
    </lineage>
</organism>
<comment type="similarity">
    <text evidence="2">Belongs to the TAF6 family.</text>
</comment>
<evidence type="ECO:0000256" key="5">
    <source>
        <dbReference type="ARBA" id="ARBA00023242"/>
    </source>
</evidence>
<name>A0A9N9LZ87_9HELO</name>
<dbReference type="OrthoDB" id="361039at2759"/>
<evidence type="ECO:0000256" key="1">
    <source>
        <dbReference type="ARBA" id="ARBA00004123"/>
    </source>
</evidence>
<dbReference type="EMBL" id="CAJVRM010000365">
    <property type="protein sequence ID" value="CAG8980196.1"/>
    <property type="molecule type" value="Genomic_DNA"/>
</dbReference>
<dbReference type="GO" id="GO:0016251">
    <property type="term" value="F:RNA polymerase II general transcription initiation factor activity"/>
    <property type="evidence" value="ECO:0007669"/>
    <property type="project" value="InterPro"/>
</dbReference>
<dbReference type="PANTHER" id="PTHR10221">
    <property type="entry name" value="TRANSCRIPTION INITIATION FACTOR TFIID SUBUNIT 6"/>
    <property type="match status" value="1"/>
</dbReference>
<feature type="domain" description="TATA box binding protein associated factor (TAF) histone-like fold" evidence="8">
    <location>
        <begin position="9"/>
        <end position="72"/>
    </location>
</feature>
<dbReference type="InterPro" id="IPR037796">
    <property type="entry name" value="TAF6"/>
</dbReference>
<dbReference type="InterPro" id="IPR004823">
    <property type="entry name" value="TAF_TATA-bd_Histone-like_dom"/>
</dbReference>
<dbReference type="GO" id="GO:0046695">
    <property type="term" value="C:SLIK (SAGA-like) complex"/>
    <property type="evidence" value="ECO:0007669"/>
    <property type="project" value="InterPro"/>
</dbReference>
<dbReference type="Gene3D" id="1.25.40.770">
    <property type="entry name" value="TAF6, C-terminal HEAT repeat domain"/>
    <property type="match status" value="1"/>
</dbReference>
<dbReference type="InterPro" id="IPR046344">
    <property type="entry name" value="TAF6_C_sf"/>
</dbReference>
<protein>
    <recommendedName>
        <fullName evidence="6">TBP-associated factor 6</fullName>
    </recommendedName>
    <alternativeName>
        <fullName evidence="7">Transcription initiation factor TFIID subunit 6</fullName>
    </alternativeName>
</protein>
<evidence type="ECO:0000256" key="2">
    <source>
        <dbReference type="ARBA" id="ARBA00007688"/>
    </source>
</evidence>
<evidence type="ECO:0000256" key="4">
    <source>
        <dbReference type="ARBA" id="ARBA00023163"/>
    </source>
</evidence>
<keyword evidence="5" id="KW-0539">Nucleus</keyword>
<proteinExistence type="inferred from homology"/>
<evidence type="ECO:0000256" key="6">
    <source>
        <dbReference type="ARBA" id="ARBA00076308"/>
    </source>
</evidence>
<dbReference type="GO" id="GO:0003713">
    <property type="term" value="F:transcription coactivator activity"/>
    <property type="evidence" value="ECO:0007669"/>
    <property type="project" value="TreeGrafter"/>
</dbReference>
<dbReference type="CDD" id="cd08050">
    <property type="entry name" value="TAF6C"/>
    <property type="match status" value="1"/>
</dbReference>
<sequence>MSATEQKLVWNPDNIRDIAESVGIAQLNEDAVRSLSAEVEYRVGQVITEAMRVMHQGKRTVLGTQDISQALKVLDVEPLYGYESTRPLRFGEASLGPGQPLFYIEDEEVDFEKLINAPLPKVPRDMSITAHWLAIEGVQPSIPQNPTTAEARASELVPKGPGANPALAALAGIDNVAFKPLVKHVVSKELILFFDKIRQAILDEDPDPDVATLRAAALESVRSDPGLHQLVPYFVEFVAEKITHCSNSLFILGRMMELISAIIDNKTLFIAPYVISLCPTILTCLTARHLGPEGQNLETLKDQFQLRDLAASLIGKISHKYAETSVQLRPRLTRTCLKYFLDPKHTLGGHYGAISALRTIGGPEVIRAILLPNIKPFSEHVIAKAIQERGAGDESVSMVLAALVKAVACLGEGSKESFLTNGNAMNGVISTGDTLAMEEFLGKEVGSRVVLLGDAGLNKAVLEAREKGK</sequence>
<evidence type="ECO:0000256" key="7">
    <source>
        <dbReference type="ARBA" id="ARBA00093655"/>
    </source>
</evidence>
<dbReference type="CDD" id="cd22931">
    <property type="entry name" value="HFD_TAF6"/>
    <property type="match status" value="1"/>
</dbReference>
<gene>
    <name evidence="9" type="ORF">HYALB_00012388</name>
</gene>
<dbReference type="PANTHER" id="PTHR10221:SF9">
    <property type="entry name" value="TRANSCRIPTION INITIATION FACTOR TFIID SUBUNIT 6"/>
    <property type="match status" value="1"/>
</dbReference>
<evidence type="ECO:0000259" key="8">
    <source>
        <dbReference type="SMART" id="SM00803"/>
    </source>
</evidence>